<reference evidence="2" key="1">
    <citation type="journal article" date="2022" name="bioRxiv">
        <title>Sequencing and chromosome-scale assembly of the giantPleurodeles waltlgenome.</title>
        <authorList>
            <person name="Brown T."/>
            <person name="Elewa A."/>
            <person name="Iarovenko S."/>
            <person name="Subramanian E."/>
            <person name="Araus A.J."/>
            <person name="Petzold A."/>
            <person name="Susuki M."/>
            <person name="Suzuki K.-i.T."/>
            <person name="Hayashi T."/>
            <person name="Toyoda A."/>
            <person name="Oliveira C."/>
            <person name="Osipova E."/>
            <person name="Leigh N.D."/>
            <person name="Simon A."/>
            <person name="Yun M.H."/>
        </authorList>
    </citation>
    <scope>NUCLEOTIDE SEQUENCE</scope>
    <source>
        <strain evidence="2">20211129_DDA</strain>
        <tissue evidence="2">Liver</tissue>
    </source>
</reference>
<feature type="compositionally biased region" description="Basic and acidic residues" evidence="1">
    <location>
        <begin position="10"/>
        <end position="22"/>
    </location>
</feature>
<name>A0AAV7QLK9_PLEWA</name>
<feature type="region of interest" description="Disordered" evidence="1">
    <location>
        <begin position="1"/>
        <end position="39"/>
    </location>
</feature>
<feature type="compositionally biased region" description="Polar residues" evidence="1">
    <location>
        <begin position="25"/>
        <end position="34"/>
    </location>
</feature>
<organism evidence="2 3">
    <name type="scientific">Pleurodeles waltl</name>
    <name type="common">Iberian ribbed newt</name>
    <dbReference type="NCBI Taxonomy" id="8319"/>
    <lineage>
        <taxon>Eukaryota</taxon>
        <taxon>Metazoa</taxon>
        <taxon>Chordata</taxon>
        <taxon>Craniata</taxon>
        <taxon>Vertebrata</taxon>
        <taxon>Euteleostomi</taxon>
        <taxon>Amphibia</taxon>
        <taxon>Batrachia</taxon>
        <taxon>Caudata</taxon>
        <taxon>Salamandroidea</taxon>
        <taxon>Salamandridae</taxon>
        <taxon>Pleurodelinae</taxon>
        <taxon>Pleurodeles</taxon>
    </lineage>
</organism>
<feature type="non-terminal residue" evidence="2">
    <location>
        <position position="1"/>
    </location>
</feature>
<sequence length="75" mass="8618">LSDQTPPSDEPEKKREMSDKGSDSGAVQSRTQLSPRLFGFDKQDYSTSAMFVGRYRTKHDKFCDITRMEGIKIQR</sequence>
<comment type="caution">
    <text evidence="2">The sequence shown here is derived from an EMBL/GenBank/DDBJ whole genome shotgun (WGS) entry which is preliminary data.</text>
</comment>
<feature type="non-terminal residue" evidence="2">
    <location>
        <position position="75"/>
    </location>
</feature>
<evidence type="ECO:0000256" key="1">
    <source>
        <dbReference type="SAM" id="MobiDB-lite"/>
    </source>
</evidence>
<evidence type="ECO:0000313" key="3">
    <source>
        <dbReference type="Proteomes" id="UP001066276"/>
    </source>
</evidence>
<accession>A0AAV7QLK9</accession>
<protein>
    <submittedName>
        <fullName evidence="2">Uncharacterized protein</fullName>
    </submittedName>
</protein>
<gene>
    <name evidence="2" type="ORF">NDU88_006381</name>
</gene>
<dbReference type="AlphaFoldDB" id="A0AAV7QLK9"/>
<keyword evidence="3" id="KW-1185">Reference proteome</keyword>
<evidence type="ECO:0000313" key="2">
    <source>
        <dbReference type="EMBL" id="KAJ1140020.1"/>
    </source>
</evidence>
<dbReference type="Proteomes" id="UP001066276">
    <property type="component" value="Chromosome 6"/>
</dbReference>
<dbReference type="EMBL" id="JANPWB010000010">
    <property type="protein sequence ID" value="KAJ1140020.1"/>
    <property type="molecule type" value="Genomic_DNA"/>
</dbReference>
<proteinExistence type="predicted"/>